<feature type="region of interest" description="Disordered" evidence="1">
    <location>
        <begin position="65"/>
        <end position="89"/>
    </location>
</feature>
<gene>
    <name evidence="2" type="ORF">V6N12_004401</name>
</gene>
<proteinExistence type="predicted"/>
<sequence length="109" mass="12356">MANHKTPELARCIEDDEPRQQDEDQLALNKDGIINTAIKNHSEDSLPDRGRECTEDDEKLANNKQELLQLEPKENEEGHYSKPKAINEEDSMILESQKIGNPSAINISM</sequence>
<dbReference type="EMBL" id="JBBPBM010000049">
    <property type="protein sequence ID" value="KAK8520463.1"/>
    <property type="molecule type" value="Genomic_DNA"/>
</dbReference>
<feature type="region of interest" description="Disordered" evidence="1">
    <location>
        <begin position="1"/>
        <end position="22"/>
    </location>
</feature>
<organism evidence="2 3">
    <name type="scientific">Hibiscus sabdariffa</name>
    <name type="common">roselle</name>
    <dbReference type="NCBI Taxonomy" id="183260"/>
    <lineage>
        <taxon>Eukaryota</taxon>
        <taxon>Viridiplantae</taxon>
        <taxon>Streptophyta</taxon>
        <taxon>Embryophyta</taxon>
        <taxon>Tracheophyta</taxon>
        <taxon>Spermatophyta</taxon>
        <taxon>Magnoliopsida</taxon>
        <taxon>eudicotyledons</taxon>
        <taxon>Gunneridae</taxon>
        <taxon>Pentapetalae</taxon>
        <taxon>rosids</taxon>
        <taxon>malvids</taxon>
        <taxon>Malvales</taxon>
        <taxon>Malvaceae</taxon>
        <taxon>Malvoideae</taxon>
        <taxon>Hibiscus</taxon>
    </lineage>
</organism>
<evidence type="ECO:0000313" key="2">
    <source>
        <dbReference type="EMBL" id="KAK8520463.1"/>
    </source>
</evidence>
<evidence type="ECO:0000256" key="1">
    <source>
        <dbReference type="SAM" id="MobiDB-lite"/>
    </source>
</evidence>
<comment type="caution">
    <text evidence="2">The sequence shown here is derived from an EMBL/GenBank/DDBJ whole genome shotgun (WGS) entry which is preliminary data.</text>
</comment>
<name>A0ABR2CLE6_9ROSI</name>
<reference evidence="2 3" key="1">
    <citation type="journal article" date="2024" name="G3 (Bethesda)">
        <title>Genome assembly of Hibiscus sabdariffa L. provides insights into metabolisms of medicinal natural products.</title>
        <authorList>
            <person name="Kim T."/>
        </authorList>
    </citation>
    <scope>NUCLEOTIDE SEQUENCE [LARGE SCALE GENOMIC DNA]</scope>
    <source>
        <strain evidence="2">TK-2024</strain>
        <tissue evidence="2">Old leaves</tissue>
    </source>
</reference>
<accession>A0ABR2CLE6</accession>
<dbReference type="Proteomes" id="UP001472677">
    <property type="component" value="Unassembled WGS sequence"/>
</dbReference>
<evidence type="ECO:0000313" key="3">
    <source>
        <dbReference type="Proteomes" id="UP001472677"/>
    </source>
</evidence>
<keyword evidence="3" id="KW-1185">Reference proteome</keyword>
<feature type="compositionally biased region" description="Basic and acidic residues" evidence="1">
    <location>
        <begin position="71"/>
        <end position="80"/>
    </location>
</feature>
<protein>
    <submittedName>
        <fullName evidence="2">Uncharacterized protein</fullName>
    </submittedName>
</protein>